<comment type="caution">
    <text evidence="6">The sequence shown here is derived from an EMBL/GenBank/DDBJ whole genome shotgun (WGS) entry which is preliminary data.</text>
</comment>
<dbReference type="InterPro" id="IPR052210">
    <property type="entry name" value="LysM1-like"/>
</dbReference>
<protein>
    <recommendedName>
        <fullName evidence="5">LysM domain-containing protein</fullName>
    </recommendedName>
</protein>
<dbReference type="InterPro" id="IPR036779">
    <property type="entry name" value="LysM_dom_sf"/>
</dbReference>
<dbReference type="SUPFAM" id="SSF54106">
    <property type="entry name" value="LysM domain"/>
    <property type="match status" value="2"/>
</dbReference>
<dbReference type="CDD" id="cd00118">
    <property type="entry name" value="LysM"/>
    <property type="match status" value="2"/>
</dbReference>
<evidence type="ECO:0000256" key="4">
    <source>
        <dbReference type="SAM" id="SignalP"/>
    </source>
</evidence>
<dbReference type="Gene3D" id="3.10.350.10">
    <property type="entry name" value="LysM domain"/>
    <property type="match status" value="2"/>
</dbReference>
<dbReference type="Pfam" id="PF01476">
    <property type="entry name" value="LysM"/>
    <property type="match status" value="2"/>
</dbReference>
<feature type="domain" description="LysM" evidence="5">
    <location>
        <begin position="25"/>
        <end position="72"/>
    </location>
</feature>
<keyword evidence="2" id="KW-0843">Virulence</keyword>
<dbReference type="PANTHER" id="PTHR34997">
    <property type="entry name" value="AM15"/>
    <property type="match status" value="1"/>
</dbReference>
<feature type="domain" description="LysM" evidence="5">
    <location>
        <begin position="81"/>
        <end position="127"/>
    </location>
</feature>
<accession>A0ABR3ABU0</accession>
<dbReference type="InterPro" id="IPR018392">
    <property type="entry name" value="LysM"/>
</dbReference>
<dbReference type="EMBL" id="JBBXMP010000004">
    <property type="protein sequence ID" value="KAL0071033.1"/>
    <property type="molecule type" value="Genomic_DNA"/>
</dbReference>
<keyword evidence="7" id="KW-1185">Reference proteome</keyword>
<evidence type="ECO:0000256" key="3">
    <source>
        <dbReference type="SAM" id="MobiDB-lite"/>
    </source>
</evidence>
<keyword evidence="1" id="KW-0147">Chitin-binding</keyword>
<dbReference type="SMART" id="SM00257">
    <property type="entry name" value="LysM"/>
    <property type="match status" value="2"/>
</dbReference>
<evidence type="ECO:0000256" key="2">
    <source>
        <dbReference type="ARBA" id="ARBA00023026"/>
    </source>
</evidence>
<name>A0ABR3ABU0_9AGAR</name>
<organism evidence="6 7">
    <name type="scientific">Marasmius tenuissimus</name>
    <dbReference type="NCBI Taxonomy" id="585030"/>
    <lineage>
        <taxon>Eukaryota</taxon>
        <taxon>Fungi</taxon>
        <taxon>Dikarya</taxon>
        <taxon>Basidiomycota</taxon>
        <taxon>Agaricomycotina</taxon>
        <taxon>Agaricomycetes</taxon>
        <taxon>Agaricomycetidae</taxon>
        <taxon>Agaricales</taxon>
        <taxon>Marasmiineae</taxon>
        <taxon>Marasmiaceae</taxon>
        <taxon>Marasmius</taxon>
    </lineage>
</organism>
<evidence type="ECO:0000313" key="6">
    <source>
        <dbReference type="EMBL" id="KAL0071033.1"/>
    </source>
</evidence>
<evidence type="ECO:0000313" key="7">
    <source>
        <dbReference type="Proteomes" id="UP001437256"/>
    </source>
</evidence>
<keyword evidence="4" id="KW-0732">Signal</keyword>
<evidence type="ECO:0000256" key="1">
    <source>
        <dbReference type="ARBA" id="ARBA00022669"/>
    </source>
</evidence>
<sequence length="210" mass="22094">MFSKSTLAVTLPLLVSSAFAGDCVRRYTVQEGDTCNSISAANSVSTYQLATINKGYIDDQCSNLQPGSDICLGYENEDCSTTYVVKAKDTCEQINEAHSLDFTTLLANNPQINDNCDNIYVGEVLCVLPEIRVPPSNASGLGAQTVNHAVPSTATLASEATATASTGGDNNNNNNAGSGNNDSNNNNNNDNSGDDSGDEDDESLPFCDEL</sequence>
<dbReference type="Proteomes" id="UP001437256">
    <property type="component" value="Unassembled WGS sequence"/>
</dbReference>
<gene>
    <name evidence="6" type="ORF">AAF712_001591</name>
</gene>
<feature type="chain" id="PRO_5046342266" description="LysM domain-containing protein" evidence="4">
    <location>
        <begin position="21"/>
        <end position="210"/>
    </location>
</feature>
<feature type="signal peptide" evidence="4">
    <location>
        <begin position="1"/>
        <end position="20"/>
    </location>
</feature>
<dbReference type="PANTHER" id="PTHR34997:SF1">
    <property type="entry name" value="PEPTIDOGLYCAN-BINDING LYSIN DOMAIN"/>
    <property type="match status" value="1"/>
</dbReference>
<proteinExistence type="predicted"/>
<dbReference type="PROSITE" id="PS51782">
    <property type="entry name" value="LYSM"/>
    <property type="match status" value="2"/>
</dbReference>
<feature type="compositionally biased region" description="Low complexity" evidence="3">
    <location>
        <begin position="160"/>
        <end position="191"/>
    </location>
</feature>
<feature type="region of interest" description="Disordered" evidence="3">
    <location>
        <begin position="160"/>
        <end position="210"/>
    </location>
</feature>
<feature type="compositionally biased region" description="Acidic residues" evidence="3">
    <location>
        <begin position="192"/>
        <end position="210"/>
    </location>
</feature>
<evidence type="ECO:0000259" key="5">
    <source>
        <dbReference type="PROSITE" id="PS51782"/>
    </source>
</evidence>
<reference evidence="6 7" key="1">
    <citation type="submission" date="2024-05" db="EMBL/GenBank/DDBJ databases">
        <title>A draft genome resource for the thread blight pathogen Marasmius tenuissimus strain MS-2.</title>
        <authorList>
            <person name="Yulfo-Soto G.E."/>
            <person name="Baruah I.K."/>
            <person name="Amoako-Attah I."/>
            <person name="Bukari Y."/>
            <person name="Meinhardt L.W."/>
            <person name="Bailey B.A."/>
            <person name="Cohen S.P."/>
        </authorList>
    </citation>
    <scope>NUCLEOTIDE SEQUENCE [LARGE SCALE GENOMIC DNA]</scope>
    <source>
        <strain evidence="6 7">MS-2</strain>
    </source>
</reference>